<name>A0A6A5NKL9_LUPAL</name>
<dbReference type="Pfam" id="PF21904">
    <property type="entry name" value="CAND6-7_N"/>
    <property type="match status" value="1"/>
</dbReference>
<reference evidence="9" key="1">
    <citation type="journal article" date="2020" name="Nat. Commun.">
        <title>Genome sequence of the cluster root forming white lupin.</title>
        <authorList>
            <person name="Hufnagel B."/>
            <person name="Marques A."/>
            <person name="Soriano A."/>
            <person name="Marques L."/>
            <person name="Divol F."/>
            <person name="Doumas P."/>
            <person name="Sallet E."/>
            <person name="Mancinotti D."/>
            <person name="Carrere S."/>
            <person name="Marande W."/>
            <person name="Arribat S."/>
            <person name="Keller J."/>
            <person name="Huneau C."/>
            <person name="Blein T."/>
            <person name="Aime D."/>
            <person name="Laguerre M."/>
            <person name="Taylor J."/>
            <person name="Schubert V."/>
            <person name="Nelson M."/>
            <person name="Geu-Flores F."/>
            <person name="Crespi M."/>
            <person name="Gallardo-Guerrero K."/>
            <person name="Delaux P.-M."/>
            <person name="Salse J."/>
            <person name="Berges H."/>
            <person name="Guyot R."/>
            <person name="Gouzy J."/>
            <person name="Peret B."/>
        </authorList>
    </citation>
    <scope>NUCLEOTIDE SEQUENCE [LARGE SCALE GENOMIC DNA]</scope>
    <source>
        <strain evidence="9">cv. Amiga</strain>
    </source>
</reference>
<dbReference type="GO" id="GO:0016020">
    <property type="term" value="C:membrane"/>
    <property type="evidence" value="ECO:0007669"/>
    <property type="project" value="UniProtKB-SubCell"/>
</dbReference>
<sequence>MIMKFKFILFFLLISLFSSISIAEIRSSTVRNDDRPIIPFDQFGFTHTGRLQLTVSSISLSNSNLDLSKLGFFLVTLDSWLHVLQQLEDGEIRCALQSDLVKSVYTFNSLNGKNQFSILYNETDSDQYNLVFANCHPQQLKVSMDVKSEMYNLDGKSGVRDYLSAGRTILPTVYFVLSLIYLVLAVIWICFLYKKRLTAFRIHFFMLAVITLKGLNLLCEAEDKSYIKKTGSAHGWDVVFYIFSFLKGISLFTLIVLIGTGWSFLKPFLQDKEKKVLMIVIPLQVVANIAQVIIDESGPYGHDWVTWKQIFLLVDVVCCCAVLFPIVWSIKNLREAARTDGKAAVNLMKLTLFRHYYVVVICYIYFTRVVVYALETITSYRYSWTSVVAAELGTLAFYVFTGYKFKPEAHNPYFVIDDEEEEAAVEALKLEDEFEL</sequence>
<evidence type="ECO:0000256" key="1">
    <source>
        <dbReference type="ARBA" id="ARBA00004141"/>
    </source>
</evidence>
<dbReference type="GO" id="GO:0005794">
    <property type="term" value="C:Golgi apparatus"/>
    <property type="evidence" value="ECO:0007669"/>
    <property type="project" value="TreeGrafter"/>
</dbReference>
<gene>
    <name evidence="8" type="ORF">Lalb_Chr14g0362631</name>
</gene>
<keyword evidence="8" id="KW-0675">Receptor</keyword>
<dbReference type="Proteomes" id="UP000447434">
    <property type="component" value="Chromosome 14"/>
</dbReference>
<proteinExistence type="predicted"/>
<evidence type="ECO:0000256" key="3">
    <source>
        <dbReference type="ARBA" id="ARBA00022729"/>
    </source>
</evidence>
<evidence type="ECO:0000256" key="5">
    <source>
        <dbReference type="ARBA" id="ARBA00023136"/>
    </source>
</evidence>
<dbReference type="AlphaFoldDB" id="A0A6A5NKL9"/>
<keyword evidence="5" id="KW-0472">Membrane</keyword>
<dbReference type="OrthoDB" id="29657at2759"/>
<evidence type="ECO:0000259" key="7">
    <source>
        <dbReference type="Pfam" id="PF21904"/>
    </source>
</evidence>
<dbReference type="InterPro" id="IPR054103">
    <property type="entry name" value="CAND6-7_N"/>
</dbReference>
<evidence type="ECO:0000313" key="9">
    <source>
        <dbReference type="Proteomes" id="UP000447434"/>
    </source>
</evidence>
<organism evidence="8 9">
    <name type="scientific">Lupinus albus</name>
    <name type="common">White lupine</name>
    <name type="synonym">Lupinus termis</name>
    <dbReference type="NCBI Taxonomy" id="3870"/>
    <lineage>
        <taxon>Eukaryota</taxon>
        <taxon>Viridiplantae</taxon>
        <taxon>Streptophyta</taxon>
        <taxon>Embryophyta</taxon>
        <taxon>Tracheophyta</taxon>
        <taxon>Spermatophyta</taxon>
        <taxon>Magnoliopsida</taxon>
        <taxon>eudicotyledons</taxon>
        <taxon>Gunneridae</taxon>
        <taxon>Pentapetalae</taxon>
        <taxon>rosids</taxon>
        <taxon>fabids</taxon>
        <taxon>Fabales</taxon>
        <taxon>Fabaceae</taxon>
        <taxon>Papilionoideae</taxon>
        <taxon>50 kb inversion clade</taxon>
        <taxon>genistoids sensu lato</taxon>
        <taxon>core genistoids</taxon>
        <taxon>Genisteae</taxon>
        <taxon>Lupinus</taxon>
    </lineage>
</organism>
<dbReference type="PANTHER" id="PTHR21229">
    <property type="entry name" value="LUNG SEVEN TRANSMEMBRANE RECEPTOR"/>
    <property type="match status" value="1"/>
</dbReference>
<comment type="caution">
    <text evidence="8">The sequence shown here is derived from an EMBL/GenBank/DDBJ whole genome shotgun (WGS) entry which is preliminary data.</text>
</comment>
<dbReference type="PANTHER" id="PTHR21229:SF22">
    <property type="entry name" value="DBJ|BAA84809.1"/>
    <property type="match status" value="1"/>
</dbReference>
<feature type="domain" description="CAND6/7 N-terminal" evidence="7">
    <location>
        <begin position="29"/>
        <end position="152"/>
    </location>
</feature>
<dbReference type="Pfam" id="PF06814">
    <property type="entry name" value="GOST_TM"/>
    <property type="match status" value="1"/>
</dbReference>
<keyword evidence="3" id="KW-0732">Signal</keyword>
<evidence type="ECO:0000256" key="2">
    <source>
        <dbReference type="ARBA" id="ARBA00022692"/>
    </source>
</evidence>
<dbReference type="InterPro" id="IPR053937">
    <property type="entry name" value="GOST_TM"/>
</dbReference>
<dbReference type="InterPro" id="IPR009637">
    <property type="entry name" value="GPR107/GPR108-like"/>
</dbReference>
<keyword evidence="2 8" id="KW-0812">Transmembrane</keyword>
<dbReference type="EMBL" id="WOCE01000014">
    <property type="protein sequence ID" value="KAE9599478.1"/>
    <property type="molecule type" value="Genomic_DNA"/>
</dbReference>
<keyword evidence="4" id="KW-1133">Transmembrane helix</keyword>
<comment type="subcellular location">
    <subcellularLocation>
        <location evidence="1">Membrane</location>
        <topology evidence="1">Multi-pass membrane protein</topology>
    </subcellularLocation>
</comment>
<keyword evidence="9" id="KW-1185">Reference proteome</keyword>
<evidence type="ECO:0000259" key="6">
    <source>
        <dbReference type="Pfam" id="PF06814"/>
    </source>
</evidence>
<protein>
    <submittedName>
        <fullName evidence="8">Putative Lung seven transmembrane receptor</fullName>
    </submittedName>
</protein>
<evidence type="ECO:0000256" key="4">
    <source>
        <dbReference type="ARBA" id="ARBA00022989"/>
    </source>
</evidence>
<accession>A0A6A5NKL9</accession>
<feature type="domain" description="GOST seven transmembrane" evidence="6">
    <location>
        <begin position="171"/>
        <end position="411"/>
    </location>
</feature>
<evidence type="ECO:0000313" key="8">
    <source>
        <dbReference type="EMBL" id="KAE9599478.1"/>
    </source>
</evidence>